<dbReference type="OrthoDB" id="8253821at2"/>
<accession>M4Z680</accession>
<evidence type="ECO:0000313" key="2">
    <source>
        <dbReference type="EMBL" id="BAM88869.1"/>
    </source>
</evidence>
<dbReference type="EMBL" id="AP012603">
    <property type="protein sequence ID" value="BAM88869.1"/>
    <property type="molecule type" value="Genomic_DNA"/>
</dbReference>
<keyword evidence="1" id="KW-0472">Membrane</keyword>
<dbReference type="AlphaFoldDB" id="M4Z680"/>
<sequence length="86" mass="8922">MWVIALHFGAGAVAGAIFNVRTLLVLVAVVFVECIAVSVASGLSAALVSVGGLVAVQLGYLAGIYLRSVLERVGIAHPSIRPEHQR</sequence>
<dbReference type="GeneID" id="301816744"/>
<keyword evidence="1" id="KW-0812">Transmembrane</keyword>
<evidence type="ECO:0000313" key="3">
    <source>
        <dbReference type="Proteomes" id="UP000011841"/>
    </source>
</evidence>
<protein>
    <submittedName>
        <fullName evidence="2">Uncharacterized protein</fullName>
    </submittedName>
</protein>
<dbReference type="RefSeq" id="WP_015665991.1">
    <property type="nucleotide sequence ID" value="NC_020453.1"/>
</dbReference>
<feature type="transmembrane region" description="Helical" evidence="1">
    <location>
        <begin position="12"/>
        <end position="39"/>
    </location>
</feature>
<keyword evidence="1" id="KW-1133">Transmembrane helix</keyword>
<dbReference type="eggNOG" id="ENOG5030551">
    <property type="taxonomic scope" value="Bacteria"/>
</dbReference>
<reference evidence="2 3" key="1">
    <citation type="journal article" date="2013" name="Appl. Environ. Microbiol.">
        <title>Genome analysis suggests that the soil oligotrophic bacterium Agromonas oligotrophica (Bradyrhizobium oligotrophicum) is a nitrogen-fixing symbiont of Aeschynomene indica.</title>
        <authorList>
            <person name="Okubo T."/>
            <person name="Fukushima S."/>
            <person name="Itakura M."/>
            <person name="Oshima K."/>
            <person name="Longtonglang A."/>
            <person name="Teaumroong N."/>
            <person name="Mitsui H."/>
            <person name="Hattori M."/>
            <person name="Hattori R."/>
            <person name="Hattori T."/>
            <person name="Minamisawa K."/>
        </authorList>
    </citation>
    <scope>NUCLEOTIDE SEQUENCE [LARGE SCALE GENOMIC DNA]</scope>
    <source>
        <strain evidence="2 3">S58</strain>
    </source>
</reference>
<proteinExistence type="predicted"/>
<feature type="transmembrane region" description="Helical" evidence="1">
    <location>
        <begin position="45"/>
        <end position="66"/>
    </location>
</feature>
<name>M4Z680_9BRAD</name>
<dbReference type="HOGENOM" id="CLU_2491727_0_0_5"/>
<dbReference type="Proteomes" id="UP000011841">
    <property type="component" value="Chromosome"/>
</dbReference>
<keyword evidence="3" id="KW-1185">Reference proteome</keyword>
<dbReference type="KEGG" id="aol:S58_28680"/>
<evidence type="ECO:0000256" key="1">
    <source>
        <dbReference type="SAM" id="Phobius"/>
    </source>
</evidence>
<dbReference type="PATRIC" id="fig|1245469.3.peg.2935"/>
<gene>
    <name evidence="2" type="ORF">S58_28680</name>
</gene>
<organism evidence="2 3">
    <name type="scientific">Bradyrhizobium oligotrophicum S58</name>
    <dbReference type="NCBI Taxonomy" id="1245469"/>
    <lineage>
        <taxon>Bacteria</taxon>
        <taxon>Pseudomonadati</taxon>
        <taxon>Pseudomonadota</taxon>
        <taxon>Alphaproteobacteria</taxon>
        <taxon>Hyphomicrobiales</taxon>
        <taxon>Nitrobacteraceae</taxon>
        <taxon>Bradyrhizobium</taxon>
    </lineage>
</organism>